<feature type="domain" description="Fe2OG dioxygenase" evidence="3">
    <location>
        <begin position="195"/>
        <end position="291"/>
    </location>
</feature>
<proteinExistence type="predicted"/>
<dbReference type="Gene3D" id="1.25.40.10">
    <property type="entry name" value="Tetratricopeptide repeat domain"/>
    <property type="match status" value="2"/>
</dbReference>
<dbReference type="SMART" id="SM00028">
    <property type="entry name" value="TPR"/>
    <property type="match status" value="6"/>
</dbReference>
<dbReference type="AlphaFoldDB" id="A0A7S1U1D2"/>
<keyword evidence="2" id="KW-0732">Signal</keyword>
<name>A0A7S1U1D2_9STRA</name>
<dbReference type="Pfam" id="PF13181">
    <property type="entry name" value="TPR_8"/>
    <property type="match status" value="1"/>
</dbReference>
<dbReference type="InterPro" id="IPR052943">
    <property type="entry name" value="TMTC_O-mannosyl-trnsfr"/>
</dbReference>
<dbReference type="InterPro" id="IPR011990">
    <property type="entry name" value="TPR-like_helical_dom_sf"/>
</dbReference>
<sequence length="555" mass="60885">MQMRAHLLGAVAAAAALAVAHADSGGSGFGLGRLSSGLRSRGGASIPAQLPADLKRDIDADHKSTIAGTDYWTCAKAPRSKPKLKDYGFESYGVANWTLPDHHDALGGNDGTIHVPTVPVITPAECAEVVKTAEAYFAERGGWTNLTSGRFQIAGFWIKDVPPVLAWFNKMLEERLFPTVKALFPNFVDEISDLIVESTYMFKYTPETGKRSDIHTDSGCLSFTMALNGEDEFSGGGTWFEGLTNPDGTPHKSGIVKMPVGGVTFRPGGVRHQGYAVTRGKRYVIGGFMMHKTKVEYVRLLLNKGTILTHAGDFAAAERYFKAAVGLNENFDGAYTLLSNAQKRLGKMDDAEASLRRCLEVNPKNAEGMFSLGVLLAERGSVEEAERVYKATLELDPEDCDCMYNLAKLFGDQQRFEEETDLYKVLLATDPTHSMAAHAFCNLGVAVGELGELEDEIKYYRKALELDPEHYHAKFSLGSALASRKEWDESTAIFKSIVDADPKDDNALKNLYRVVSMRLREDPRSAKASPKQLTKRLEDAMGSANFAKLRTIAQR</sequence>
<evidence type="ECO:0000256" key="2">
    <source>
        <dbReference type="SAM" id="SignalP"/>
    </source>
</evidence>
<feature type="chain" id="PRO_5031488476" description="Fe2OG dioxygenase domain-containing protein" evidence="2">
    <location>
        <begin position="23"/>
        <end position="555"/>
    </location>
</feature>
<feature type="repeat" description="TPR" evidence="1">
    <location>
        <begin position="332"/>
        <end position="365"/>
    </location>
</feature>
<dbReference type="Gene3D" id="2.60.120.620">
    <property type="entry name" value="q2cbj1_9rhob like domain"/>
    <property type="match status" value="1"/>
</dbReference>
<feature type="repeat" description="TPR" evidence="1">
    <location>
        <begin position="298"/>
        <end position="331"/>
    </location>
</feature>
<reference evidence="4" key="1">
    <citation type="submission" date="2021-01" db="EMBL/GenBank/DDBJ databases">
        <authorList>
            <person name="Corre E."/>
            <person name="Pelletier E."/>
            <person name="Niang G."/>
            <person name="Scheremetjew M."/>
            <person name="Finn R."/>
            <person name="Kale V."/>
            <person name="Holt S."/>
            <person name="Cochrane G."/>
            <person name="Meng A."/>
            <person name="Brown T."/>
            <person name="Cohen L."/>
        </authorList>
    </citation>
    <scope>NUCLEOTIDE SEQUENCE</scope>
    <source>
        <strain evidence="4">CCMP2877</strain>
    </source>
</reference>
<accession>A0A7S1U1D2</accession>
<feature type="repeat" description="TPR" evidence="1">
    <location>
        <begin position="437"/>
        <end position="470"/>
    </location>
</feature>
<dbReference type="PROSITE" id="PS50005">
    <property type="entry name" value="TPR"/>
    <property type="match status" value="4"/>
</dbReference>
<evidence type="ECO:0000313" key="4">
    <source>
        <dbReference type="EMBL" id="CAD9252442.1"/>
    </source>
</evidence>
<dbReference type="InterPro" id="IPR019734">
    <property type="entry name" value="TPR_rpt"/>
</dbReference>
<keyword evidence="1" id="KW-0802">TPR repeat</keyword>
<evidence type="ECO:0000259" key="3">
    <source>
        <dbReference type="PROSITE" id="PS51471"/>
    </source>
</evidence>
<gene>
    <name evidence="4" type="ORF">PPAR1163_LOCUS10806</name>
</gene>
<dbReference type="Pfam" id="PF13432">
    <property type="entry name" value="TPR_16"/>
    <property type="match status" value="2"/>
</dbReference>
<organism evidence="4">
    <name type="scientific">Phaeomonas parva</name>
    <dbReference type="NCBI Taxonomy" id="124430"/>
    <lineage>
        <taxon>Eukaryota</taxon>
        <taxon>Sar</taxon>
        <taxon>Stramenopiles</taxon>
        <taxon>Ochrophyta</taxon>
        <taxon>Pinguiophyceae</taxon>
        <taxon>Pinguiochrysidales</taxon>
        <taxon>Pinguiochrysidaceae</taxon>
        <taxon>Phaeomonas</taxon>
    </lineage>
</organism>
<dbReference type="PANTHER" id="PTHR44809:SF1">
    <property type="entry name" value="PROTEIN O-MANNOSYL-TRANSFERASE TMTC1"/>
    <property type="match status" value="1"/>
</dbReference>
<dbReference type="SUPFAM" id="SSF48452">
    <property type="entry name" value="TPR-like"/>
    <property type="match status" value="1"/>
</dbReference>
<dbReference type="InterPro" id="IPR005123">
    <property type="entry name" value="Oxoglu/Fe-dep_dioxygenase_dom"/>
</dbReference>
<dbReference type="PROSITE" id="PS50293">
    <property type="entry name" value="TPR_REGION"/>
    <property type="match status" value="2"/>
</dbReference>
<feature type="repeat" description="TPR" evidence="1">
    <location>
        <begin position="366"/>
        <end position="399"/>
    </location>
</feature>
<evidence type="ECO:0000256" key="1">
    <source>
        <dbReference type="PROSITE-ProRule" id="PRU00339"/>
    </source>
</evidence>
<protein>
    <recommendedName>
        <fullName evidence="3">Fe2OG dioxygenase domain-containing protein</fullName>
    </recommendedName>
</protein>
<dbReference type="EMBL" id="HBGJ01016831">
    <property type="protein sequence ID" value="CAD9252442.1"/>
    <property type="molecule type" value="Transcribed_RNA"/>
</dbReference>
<feature type="signal peptide" evidence="2">
    <location>
        <begin position="1"/>
        <end position="22"/>
    </location>
</feature>
<dbReference type="PROSITE" id="PS51471">
    <property type="entry name" value="FE2OG_OXY"/>
    <property type="match status" value="1"/>
</dbReference>
<dbReference type="PANTHER" id="PTHR44809">
    <property type="match status" value="1"/>
</dbReference>